<feature type="compositionally biased region" description="Low complexity" evidence="1">
    <location>
        <begin position="48"/>
        <end position="68"/>
    </location>
</feature>
<feature type="compositionally biased region" description="Polar residues" evidence="1">
    <location>
        <begin position="220"/>
        <end position="235"/>
    </location>
</feature>
<dbReference type="EMBL" id="GG692397">
    <property type="protein sequence ID" value="EER34124.1"/>
    <property type="molecule type" value="Genomic_DNA"/>
</dbReference>
<feature type="region of interest" description="Disordered" evidence="1">
    <location>
        <begin position="498"/>
        <end position="537"/>
    </location>
</feature>
<name>C5M970_CANTT</name>
<feature type="compositionally biased region" description="Low complexity" evidence="1">
    <location>
        <begin position="156"/>
        <end position="171"/>
    </location>
</feature>
<dbReference type="VEuPathDB" id="FungiDB:CTRG_02942"/>
<accession>C5M970</accession>
<feature type="region of interest" description="Disordered" evidence="1">
    <location>
        <begin position="183"/>
        <end position="292"/>
    </location>
</feature>
<protein>
    <submittedName>
        <fullName evidence="2">Uncharacterized protein</fullName>
    </submittedName>
</protein>
<feature type="compositionally biased region" description="Polar residues" evidence="1">
    <location>
        <begin position="569"/>
        <end position="604"/>
    </location>
</feature>
<proteinExistence type="predicted"/>
<dbReference type="HOGENOM" id="CLU_023689_0_0_1"/>
<dbReference type="OrthoDB" id="4091477at2759"/>
<dbReference type="KEGG" id="ctp:CTRG_02942"/>
<sequence length="728" mass="81713">MSADYHAKMSQSLFNYYNNSVAIKDNDNTNTSPNKSYSTSETTVPIFNNNTHEQPQPQQTQPQNFQLNQPGSLLTPNIQEYKSRGFFEDEDEDDEFGYFSSRAAMSVPSSRIDTTTNTFDQQLQQFVLKPEQTIYFNNQSQGGQNYQVPPPQMSTQEQPNIQQPQQQHQDIQYNQHVHQPLLQQQHMQRAPVSQTQAQQPQSYMGNNNVMVPPARPPPQRQNTAPVYSLSVKNLRQQQQQQQQQQLQQQNASNSRYISPPTGYFHQRGESMSHDTRPKIKKGPRPKKKPGFHLKLDGLRKVSGPTITSSQSDSGTDYWNRTPSGYSKSNLSFAPALGTEQGQDLRISEQDLELNDNNFSIPSFNLTPSVDPPRNGTSGYFELTNQNTNINNANANNHNNNLTPGINTLGATAGGFFSPAINENAVNYFNQTFEEYLQDAEKISSTNENTNTNDILGASTNEFQQDTLDTNFTDLNLPESQSLFAPLNFDNSLSNEFLSPDNETIDSQNRSFNNEISTPQYYNNSTSGGDEDDQEQVSVQAQCMGQTPNHSDSRLALPVLQRSISNQSAHSAISLGSESTRSTSTNPNIAATPPATVNNIAPTTKSSKKRVSKGAVCTVCDKYISRDIARHMRIHDDVGRFQCVYPKAMCNHRTQNFNRPYDYKKHLLHSHFIFDDPKGKTANTLTDKLPIHGTCSACGQRFIASDWLDSHVLTKDPKSKCRYINQGTN</sequence>
<evidence type="ECO:0000256" key="1">
    <source>
        <dbReference type="SAM" id="MobiDB-lite"/>
    </source>
</evidence>
<dbReference type="eggNOG" id="ENOG502S680">
    <property type="taxonomic scope" value="Eukaryota"/>
</dbReference>
<feature type="compositionally biased region" description="Polar residues" evidence="1">
    <location>
        <begin position="191"/>
        <end position="209"/>
    </location>
</feature>
<feature type="region of interest" description="Disordered" evidence="1">
    <location>
        <begin position="139"/>
        <end position="171"/>
    </location>
</feature>
<keyword evidence="3" id="KW-1185">Reference proteome</keyword>
<dbReference type="RefSeq" id="XP_002548645.1">
    <property type="nucleotide sequence ID" value="XM_002548599.1"/>
</dbReference>
<feature type="compositionally biased region" description="Basic and acidic residues" evidence="1">
    <location>
        <begin position="266"/>
        <end position="277"/>
    </location>
</feature>
<evidence type="ECO:0000313" key="3">
    <source>
        <dbReference type="Proteomes" id="UP000002037"/>
    </source>
</evidence>
<feature type="region of interest" description="Disordered" evidence="1">
    <location>
        <begin position="23"/>
        <end position="68"/>
    </location>
</feature>
<feature type="compositionally biased region" description="Polar residues" evidence="1">
    <location>
        <begin position="498"/>
        <end position="527"/>
    </location>
</feature>
<reference evidence="2 3" key="1">
    <citation type="journal article" date="2009" name="Nature">
        <title>Evolution of pathogenicity and sexual reproduction in eight Candida genomes.</title>
        <authorList>
            <person name="Butler G."/>
            <person name="Rasmussen M.D."/>
            <person name="Lin M.F."/>
            <person name="Santos M.A."/>
            <person name="Sakthikumar S."/>
            <person name="Munro C.A."/>
            <person name="Rheinbay E."/>
            <person name="Grabherr M."/>
            <person name="Forche A."/>
            <person name="Reedy J.L."/>
            <person name="Agrafioti I."/>
            <person name="Arnaud M.B."/>
            <person name="Bates S."/>
            <person name="Brown A.J."/>
            <person name="Brunke S."/>
            <person name="Costanzo M.C."/>
            <person name="Fitzpatrick D.A."/>
            <person name="de Groot P.W."/>
            <person name="Harris D."/>
            <person name="Hoyer L.L."/>
            <person name="Hube B."/>
            <person name="Klis F.M."/>
            <person name="Kodira C."/>
            <person name="Lennard N."/>
            <person name="Logue M.E."/>
            <person name="Martin R."/>
            <person name="Neiman A.M."/>
            <person name="Nikolaou E."/>
            <person name="Quail M.A."/>
            <person name="Quinn J."/>
            <person name="Santos M.C."/>
            <person name="Schmitzberger F.F."/>
            <person name="Sherlock G."/>
            <person name="Shah P."/>
            <person name="Silverstein K.A."/>
            <person name="Skrzypek M.S."/>
            <person name="Soll D."/>
            <person name="Staggs R."/>
            <person name="Stansfield I."/>
            <person name="Stumpf M.P."/>
            <person name="Sudbery P.E."/>
            <person name="Srikantha T."/>
            <person name="Zeng Q."/>
            <person name="Berman J."/>
            <person name="Berriman M."/>
            <person name="Heitman J."/>
            <person name="Gow N.A."/>
            <person name="Lorenz M.C."/>
            <person name="Birren B.W."/>
            <person name="Kellis M."/>
            <person name="Cuomo C.A."/>
        </authorList>
    </citation>
    <scope>NUCLEOTIDE SEQUENCE [LARGE SCALE GENOMIC DNA]</scope>
    <source>
        <strain evidence="3">ATCC MYA-3404 / T1</strain>
    </source>
</reference>
<dbReference type="Proteomes" id="UP000002037">
    <property type="component" value="Unassembled WGS sequence"/>
</dbReference>
<feature type="compositionally biased region" description="Low complexity" evidence="1">
    <location>
        <begin position="236"/>
        <end position="249"/>
    </location>
</feature>
<dbReference type="AlphaFoldDB" id="C5M970"/>
<feature type="region of interest" description="Disordered" evidence="1">
    <location>
        <begin position="569"/>
        <end position="605"/>
    </location>
</feature>
<feature type="compositionally biased region" description="Polar residues" evidence="1">
    <location>
        <begin position="28"/>
        <end position="47"/>
    </location>
</feature>
<gene>
    <name evidence="2" type="ORF">CTRG_02942</name>
</gene>
<evidence type="ECO:0000313" key="2">
    <source>
        <dbReference type="EMBL" id="EER34124.1"/>
    </source>
</evidence>
<dbReference type="GeneID" id="8299391"/>
<feature type="compositionally biased region" description="Basic residues" evidence="1">
    <location>
        <begin position="278"/>
        <end position="291"/>
    </location>
</feature>
<organism evidence="2 3">
    <name type="scientific">Candida tropicalis (strain ATCC MYA-3404 / T1)</name>
    <name type="common">Yeast</name>
    <dbReference type="NCBI Taxonomy" id="294747"/>
    <lineage>
        <taxon>Eukaryota</taxon>
        <taxon>Fungi</taxon>
        <taxon>Dikarya</taxon>
        <taxon>Ascomycota</taxon>
        <taxon>Saccharomycotina</taxon>
        <taxon>Pichiomycetes</taxon>
        <taxon>Debaryomycetaceae</taxon>
        <taxon>Candida/Lodderomyces clade</taxon>
        <taxon>Candida</taxon>
    </lineage>
</organism>